<dbReference type="Proteomes" id="UP000282423">
    <property type="component" value="Unassembled WGS sequence"/>
</dbReference>
<gene>
    <name evidence="1" type="ORF">D7322_26670</name>
</gene>
<sequence length="220" mass="25776">MVIDTSLFEHYSFDLWLTLIKSNPHFKQKRNMLLRDFFCVDKKIGDIGKVVRHYDILSNQISEITGKHIDREFIYCLILSELGVDLDTDLKERLTEFTREVDILFWEYKPVLLNDNQKSVFETIVSKGKTLSLLSNTAFLDGTVLRRVLEYYELSDFFSFQLYSDEIGVSKPNNTAFELVFQKIRQQRTIKKKDIVHIGDNQKADYHGAINYGFNAILIQ</sequence>
<name>A0A420VQC3_9SPHI</name>
<dbReference type="GO" id="GO:0016787">
    <property type="term" value="F:hydrolase activity"/>
    <property type="evidence" value="ECO:0007669"/>
    <property type="project" value="UniProtKB-KW"/>
</dbReference>
<dbReference type="SFLD" id="SFLDS00003">
    <property type="entry name" value="Haloacid_Dehalogenase"/>
    <property type="match status" value="1"/>
</dbReference>
<protein>
    <submittedName>
        <fullName evidence="1">HAD family hydrolase</fullName>
    </submittedName>
</protein>
<dbReference type="PANTHER" id="PTHR46191:SF2">
    <property type="entry name" value="HALOACID DEHALOGENASE-LIKE HYDROLASE DOMAIN-CONTAINING PROTEIN 3"/>
    <property type="match status" value="1"/>
</dbReference>
<dbReference type="InterPro" id="IPR023214">
    <property type="entry name" value="HAD_sf"/>
</dbReference>
<dbReference type="Gene3D" id="3.40.50.1000">
    <property type="entry name" value="HAD superfamily/HAD-like"/>
    <property type="match status" value="1"/>
</dbReference>
<dbReference type="PANTHER" id="PTHR46191">
    <property type="match status" value="1"/>
</dbReference>
<evidence type="ECO:0000313" key="1">
    <source>
        <dbReference type="EMBL" id="RKO68522.1"/>
    </source>
</evidence>
<evidence type="ECO:0000313" key="2">
    <source>
        <dbReference type="Proteomes" id="UP000282423"/>
    </source>
</evidence>
<reference evidence="1 2" key="1">
    <citation type="submission" date="2018-10" db="EMBL/GenBank/DDBJ databases">
        <title>Sphingobacterium sp. M05W1-28.</title>
        <authorList>
            <person name="Cai H."/>
        </authorList>
    </citation>
    <scope>NUCLEOTIDE SEQUENCE [LARGE SCALE GENOMIC DNA]</scope>
    <source>
        <strain evidence="1 2">M05W1-28</strain>
    </source>
</reference>
<dbReference type="InterPro" id="IPR051828">
    <property type="entry name" value="HAD-like_hydrolase_domain"/>
</dbReference>
<accession>A0A420VQC3</accession>
<dbReference type="InterPro" id="IPR036412">
    <property type="entry name" value="HAD-like_sf"/>
</dbReference>
<dbReference type="AlphaFoldDB" id="A0A420VQC3"/>
<dbReference type="SFLD" id="SFLDG01129">
    <property type="entry name" value="C1.5:_HAD__Beta-PGM__Phosphata"/>
    <property type="match status" value="1"/>
</dbReference>
<dbReference type="OrthoDB" id="3669651at2"/>
<dbReference type="Gene3D" id="1.10.150.400">
    <property type="match status" value="1"/>
</dbReference>
<dbReference type="Pfam" id="PF00702">
    <property type="entry name" value="Hydrolase"/>
    <property type="match status" value="1"/>
</dbReference>
<comment type="caution">
    <text evidence="1">The sequence shown here is derived from an EMBL/GenBank/DDBJ whole genome shotgun (WGS) entry which is preliminary data.</text>
</comment>
<keyword evidence="1" id="KW-0378">Hydrolase</keyword>
<dbReference type="InterPro" id="IPR006439">
    <property type="entry name" value="HAD-SF_hydro_IA"/>
</dbReference>
<dbReference type="NCBIfam" id="TIGR01549">
    <property type="entry name" value="HAD-SF-IA-v1"/>
    <property type="match status" value="1"/>
</dbReference>
<organism evidence="1 2">
    <name type="scientific">Sphingobacterium puteale</name>
    <dbReference type="NCBI Taxonomy" id="2420510"/>
    <lineage>
        <taxon>Bacteria</taxon>
        <taxon>Pseudomonadati</taxon>
        <taxon>Bacteroidota</taxon>
        <taxon>Sphingobacteriia</taxon>
        <taxon>Sphingobacteriales</taxon>
        <taxon>Sphingobacteriaceae</taxon>
        <taxon>Sphingobacterium</taxon>
    </lineage>
</organism>
<dbReference type="SUPFAM" id="SSF56784">
    <property type="entry name" value="HAD-like"/>
    <property type="match status" value="1"/>
</dbReference>
<keyword evidence="2" id="KW-1185">Reference proteome</keyword>
<proteinExistence type="predicted"/>
<dbReference type="RefSeq" id="WP_121127217.1">
    <property type="nucleotide sequence ID" value="NZ_RBWS01000029.1"/>
</dbReference>
<dbReference type="EMBL" id="RBWS01000029">
    <property type="protein sequence ID" value="RKO68522.1"/>
    <property type="molecule type" value="Genomic_DNA"/>
</dbReference>